<comment type="function">
    <text evidence="1">May act as a substrate-specific adapter of an E3 ubiquitin-protein ligase complex (CUL3-RBX1-BTB) which mediates the ubiquitination and subsequent proteasomal degradation of target proteins.</text>
</comment>
<keyword evidence="6" id="KW-1185">Reference proteome</keyword>
<organism evidence="5 6">
    <name type="scientific">Papaver nudicaule</name>
    <name type="common">Iceland poppy</name>
    <dbReference type="NCBI Taxonomy" id="74823"/>
    <lineage>
        <taxon>Eukaryota</taxon>
        <taxon>Viridiplantae</taxon>
        <taxon>Streptophyta</taxon>
        <taxon>Embryophyta</taxon>
        <taxon>Tracheophyta</taxon>
        <taxon>Spermatophyta</taxon>
        <taxon>Magnoliopsida</taxon>
        <taxon>Ranunculales</taxon>
        <taxon>Papaveraceae</taxon>
        <taxon>Papaveroideae</taxon>
        <taxon>Papaver</taxon>
    </lineage>
</organism>
<proteinExistence type="predicted"/>
<sequence>MILKTDRYEGRRQAQSLVLKLLRENNDVNSAEAFNKYLLSSSRSCLSSLLNLFKQSQSLFYTSRDVDKKISLEATNLLWLLDVLRDRRAAEEFALMWANQQKLANLHVKSKTPDRDLISLITIRLLVGIGNGEILPAKKTKQLLLLTWFRPLLDDYSSLRQYRSIDPKEAEENIERAILELIPEDQLSILFTWYECFLKKGDSYPDLRKAFEGWCRGSFGKRPTLSLSRNK</sequence>
<dbReference type="Pfam" id="PF25553">
    <property type="entry name" value="BTB-POZ_ANK-like"/>
    <property type="match status" value="1"/>
</dbReference>
<feature type="domain" description="At3g05675-like ankyrin-like" evidence="4">
    <location>
        <begin position="9"/>
        <end position="220"/>
    </location>
</feature>
<evidence type="ECO:0000256" key="1">
    <source>
        <dbReference type="ARBA" id="ARBA00002668"/>
    </source>
</evidence>
<evidence type="ECO:0000313" key="6">
    <source>
        <dbReference type="Proteomes" id="UP001177140"/>
    </source>
</evidence>
<dbReference type="Proteomes" id="UP001177140">
    <property type="component" value="Unassembled WGS sequence"/>
</dbReference>
<protein>
    <recommendedName>
        <fullName evidence="4">At3g05675-like ankyrin-like domain-containing protein</fullName>
    </recommendedName>
</protein>
<dbReference type="EMBL" id="JAJJMA010184145">
    <property type="protein sequence ID" value="MCL7037866.1"/>
    <property type="molecule type" value="Genomic_DNA"/>
</dbReference>
<dbReference type="PANTHER" id="PTHR31060:SF5">
    <property type="entry name" value="PRLI-INTERACTING FACTOR G, PUTATIVE, EXPRESSED-RELATED"/>
    <property type="match status" value="1"/>
</dbReference>
<comment type="caution">
    <text evidence="5">The sequence shown here is derived from an EMBL/GenBank/DDBJ whole genome shotgun (WGS) entry which is preliminary data.</text>
</comment>
<evidence type="ECO:0000259" key="4">
    <source>
        <dbReference type="Pfam" id="PF25553"/>
    </source>
</evidence>
<name>A0AA41VAP1_PAPNU</name>
<accession>A0AA41VAP1</accession>
<comment type="pathway">
    <text evidence="2">Protein modification; protein ubiquitination.</text>
</comment>
<dbReference type="InterPro" id="IPR038920">
    <property type="entry name" value="At3g05675-like"/>
</dbReference>
<evidence type="ECO:0000313" key="5">
    <source>
        <dbReference type="EMBL" id="MCL7037866.1"/>
    </source>
</evidence>
<dbReference type="PANTHER" id="PTHR31060">
    <property type="entry name" value="OSJNBA0011J08.25 PROTEIN-RELATED"/>
    <property type="match status" value="1"/>
</dbReference>
<keyword evidence="3" id="KW-0833">Ubl conjugation pathway</keyword>
<evidence type="ECO:0000256" key="3">
    <source>
        <dbReference type="ARBA" id="ARBA00022786"/>
    </source>
</evidence>
<dbReference type="InterPro" id="IPR058039">
    <property type="entry name" value="At3g05675-like_ankyrin"/>
</dbReference>
<reference evidence="5" key="1">
    <citation type="submission" date="2022-03" db="EMBL/GenBank/DDBJ databases">
        <title>A functionally conserved STORR gene fusion in Papaver species that diverged 16.8 million years ago.</title>
        <authorList>
            <person name="Catania T."/>
        </authorList>
    </citation>
    <scope>NUCLEOTIDE SEQUENCE</scope>
    <source>
        <strain evidence="5">S-191538</strain>
    </source>
</reference>
<dbReference type="AlphaFoldDB" id="A0AA41VAP1"/>
<evidence type="ECO:0000256" key="2">
    <source>
        <dbReference type="ARBA" id="ARBA00004906"/>
    </source>
</evidence>
<gene>
    <name evidence="5" type="ORF">MKW94_022168</name>
</gene>